<dbReference type="PANTHER" id="PTHR10046">
    <property type="entry name" value="ATP DEPENDENT LON PROTEASE FAMILY MEMBER"/>
    <property type="match status" value="1"/>
</dbReference>
<organism evidence="4">
    <name type="scientific">invertebrate metagenome</name>
    <dbReference type="NCBI Taxonomy" id="1711999"/>
    <lineage>
        <taxon>unclassified sequences</taxon>
        <taxon>metagenomes</taxon>
        <taxon>organismal metagenomes</taxon>
    </lineage>
</organism>
<dbReference type="Gene3D" id="3.30.230.10">
    <property type="match status" value="1"/>
</dbReference>
<reference evidence="4" key="1">
    <citation type="submission" date="2018-10" db="EMBL/GenBank/DDBJ databases">
        <authorList>
            <person name="Gruber-Vodicka H."/>
            <person name="Jaeckle O."/>
        </authorList>
    </citation>
    <scope>NUCLEOTIDE SEQUENCE</scope>
</reference>
<dbReference type="GO" id="GO:0006508">
    <property type="term" value="P:proteolysis"/>
    <property type="evidence" value="ECO:0007669"/>
    <property type="project" value="UniProtKB-KW"/>
</dbReference>
<feature type="domain" description="Lon proteolytic" evidence="3">
    <location>
        <begin position="621"/>
        <end position="816"/>
    </location>
</feature>
<dbReference type="InterPro" id="IPR046844">
    <property type="entry name" value="Lon-like_helical"/>
</dbReference>
<dbReference type="EMBL" id="LR026963">
    <property type="protein sequence ID" value="VBB69636.1"/>
    <property type="molecule type" value="Genomic_DNA"/>
</dbReference>
<keyword evidence="1 4" id="KW-0645">Protease</keyword>
<dbReference type="InterPro" id="IPR046843">
    <property type="entry name" value="LonB_AAA-LID"/>
</dbReference>
<gene>
    <name evidence="4" type="ORF">RIEGSTA812A_PEG_1109</name>
</gene>
<name>A0A484H692_9ZZZZ</name>
<evidence type="ECO:0000313" key="4">
    <source>
        <dbReference type="EMBL" id="VBB69636.1"/>
    </source>
</evidence>
<accession>A0A484H692</accession>
<dbReference type="InterPro" id="IPR020568">
    <property type="entry name" value="Ribosomal_Su5_D2-typ_SF"/>
</dbReference>
<feature type="coiled-coil region" evidence="2">
    <location>
        <begin position="252"/>
        <end position="279"/>
    </location>
</feature>
<dbReference type="Pfam" id="PF20436">
    <property type="entry name" value="LonB_AAA-LID"/>
    <property type="match status" value="1"/>
</dbReference>
<sequence length="863" mass="96025">MMSFDRKKLYCKDCASSQSDRLYWWIKRLQHTLPDSVKRLVIMSAERESPSMTVDPLPAALLYTPCEPHDLPFTTTEALDDLDEAVGQERAVAAVRFGIGIRPEGFNLYCLGPKGTGKASLILQYLNQIAAKQPLADDWCYVQNFHDYHQPHALRLPAGRAMSFRQDMKHFIEELQVVLPSTFANNEFNTRQKSIHDNMKRRHERVFSEFQQKVERTGFSLLQTPAGRTLAPVKEGNVLTPEDLSGLPANEQVTLKQKMASLQTELETILRQIPRWEHETREAIQTLVQELAHDTVDPLIDRLKRVYADIPAVARYLDDVHRNVIDNVGDFILAKEGAAQDSHGAPQFSGVSRAESAAALRRFQVNVLVFREGESGAPVVFVDHPTHSNLLGSIEYLQQFGALLTDFSLIKEGALHRANGGYLILQARKLLSQPFAWEDLKRALRAREIRIENPRAAWGVAAPTLRPEPIPLSVKVVLIGEPLIYYLLSHHDPDFSELFKVAADFDDRTERTPETVFAYARLLAALARREKLRPLHRDAVARIIEHAARLAEDRGKLSTHMASITDLTREADYWAGQSGVDLISCAHVQQAVDARISRQDRIHVHVREEILHETVLVDTAGAVVGQINGLSVFELGQLTFGAPSRITCRVRMGKGEVVDIEREVELGGPLHSKGVLILVSFLAARFAVDMPLSLSATLVFEQSYGGVEGDSASSTELYALLSALAEVPIRQDLAVTGSVNQLGQVQAIGSVNEKIEGFFHICQARGLTCKQGVLIPRANVRHLMLRTEVREAAAAGLFHIYPITHVDEGIALLTGWPTGDRNESGTYPVGSINRKVAARLKDFAARTYRFSETGAASSGYRRA</sequence>
<keyword evidence="4" id="KW-0378">Hydrolase</keyword>
<dbReference type="InterPro" id="IPR008269">
    <property type="entry name" value="Lon_proteolytic"/>
</dbReference>
<dbReference type="SUPFAM" id="SSF52540">
    <property type="entry name" value="P-loop containing nucleoside triphosphate hydrolases"/>
    <property type="match status" value="1"/>
</dbReference>
<protein>
    <submittedName>
        <fullName evidence="4">ATP-dependent protease La Type II</fullName>
        <ecNumber evidence="4">3.4.21.53</ecNumber>
    </submittedName>
</protein>
<dbReference type="GO" id="GO:0030163">
    <property type="term" value="P:protein catabolic process"/>
    <property type="evidence" value="ECO:0007669"/>
    <property type="project" value="InterPro"/>
</dbReference>
<proteinExistence type="predicted"/>
<dbReference type="Gene3D" id="1.10.8.60">
    <property type="match status" value="1"/>
</dbReference>
<dbReference type="PRINTS" id="PR00830">
    <property type="entry name" value="ENDOLAPTASE"/>
</dbReference>
<dbReference type="SUPFAM" id="SSF54211">
    <property type="entry name" value="Ribosomal protein S5 domain 2-like"/>
    <property type="match status" value="1"/>
</dbReference>
<dbReference type="InterPro" id="IPR027065">
    <property type="entry name" value="Lon_Prtase"/>
</dbReference>
<keyword evidence="2" id="KW-0175">Coiled coil</keyword>
<dbReference type="GO" id="GO:0004176">
    <property type="term" value="F:ATP-dependent peptidase activity"/>
    <property type="evidence" value="ECO:0007669"/>
    <property type="project" value="InterPro"/>
</dbReference>
<dbReference type="GO" id="GO:0004252">
    <property type="term" value="F:serine-type endopeptidase activity"/>
    <property type="evidence" value="ECO:0007669"/>
    <property type="project" value="UniProtKB-EC"/>
</dbReference>
<evidence type="ECO:0000259" key="3">
    <source>
        <dbReference type="PROSITE" id="PS51786"/>
    </source>
</evidence>
<dbReference type="InterPro" id="IPR027417">
    <property type="entry name" value="P-loop_NTPase"/>
</dbReference>
<dbReference type="Pfam" id="PF20437">
    <property type="entry name" value="LonC_helical"/>
    <property type="match status" value="1"/>
</dbReference>
<dbReference type="InterPro" id="IPR041699">
    <property type="entry name" value="AAA_32"/>
</dbReference>
<evidence type="ECO:0000256" key="2">
    <source>
        <dbReference type="SAM" id="Coils"/>
    </source>
</evidence>
<evidence type="ECO:0000256" key="1">
    <source>
        <dbReference type="ARBA" id="ARBA00022670"/>
    </source>
</evidence>
<dbReference type="AlphaFoldDB" id="A0A484H692"/>
<dbReference type="GO" id="GO:0005524">
    <property type="term" value="F:ATP binding"/>
    <property type="evidence" value="ECO:0007669"/>
    <property type="project" value="InterPro"/>
</dbReference>
<dbReference type="Pfam" id="PF13654">
    <property type="entry name" value="AAA_32"/>
    <property type="match status" value="1"/>
</dbReference>
<dbReference type="Pfam" id="PF05362">
    <property type="entry name" value="Lon_C"/>
    <property type="match status" value="1"/>
</dbReference>
<dbReference type="EC" id="3.4.21.53" evidence="4"/>
<dbReference type="InterPro" id="IPR014721">
    <property type="entry name" value="Ribsml_uS5_D2-typ_fold_subgr"/>
</dbReference>
<dbReference type="Gene3D" id="3.40.50.300">
    <property type="entry name" value="P-loop containing nucleotide triphosphate hydrolases"/>
    <property type="match status" value="2"/>
</dbReference>
<dbReference type="PROSITE" id="PS51786">
    <property type="entry name" value="LON_PROTEOLYTIC"/>
    <property type="match status" value="1"/>
</dbReference>